<feature type="compositionally biased region" description="Polar residues" evidence="1">
    <location>
        <begin position="112"/>
        <end position="123"/>
    </location>
</feature>
<feature type="region of interest" description="Disordered" evidence="1">
    <location>
        <begin position="102"/>
        <end position="123"/>
    </location>
</feature>
<accession>A0A9K3D9J2</accession>
<protein>
    <submittedName>
        <fullName evidence="2">Uncharacterized protein</fullName>
    </submittedName>
</protein>
<proteinExistence type="predicted"/>
<dbReference type="AlphaFoldDB" id="A0A9K3D9J2"/>
<organism evidence="2 3">
    <name type="scientific">Kipferlia bialata</name>
    <dbReference type="NCBI Taxonomy" id="797122"/>
    <lineage>
        <taxon>Eukaryota</taxon>
        <taxon>Metamonada</taxon>
        <taxon>Carpediemonas-like organisms</taxon>
        <taxon>Kipferlia</taxon>
    </lineage>
</organism>
<keyword evidence="3" id="KW-1185">Reference proteome</keyword>
<evidence type="ECO:0000313" key="3">
    <source>
        <dbReference type="Proteomes" id="UP000265618"/>
    </source>
</evidence>
<comment type="caution">
    <text evidence="2">The sequence shown here is derived from an EMBL/GenBank/DDBJ whole genome shotgun (WGS) entry which is preliminary data.</text>
</comment>
<sequence length="169" mass="18913">PPPPRCRIHLSQIETVIQKERMPALQLSRSHGMTIDVAMDDLVDLLGMLKGMPALATQVDRIDRLLESVRDRTLYDVRVEMPESNLTSSIAYDTSLGAYPLDPNQSREGDDVSSSIPNSSRLGSILSRQETMIPEFAAQTHGQKSSTVEELHSRYQYQCLWRDVGVTSV</sequence>
<name>A0A9K3D9J2_9EUKA</name>
<evidence type="ECO:0000256" key="1">
    <source>
        <dbReference type="SAM" id="MobiDB-lite"/>
    </source>
</evidence>
<reference evidence="2 3" key="1">
    <citation type="journal article" date="2018" name="PLoS ONE">
        <title>The draft genome of Kipferlia bialata reveals reductive genome evolution in fornicate parasites.</title>
        <authorList>
            <person name="Tanifuji G."/>
            <person name="Takabayashi S."/>
            <person name="Kume K."/>
            <person name="Takagi M."/>
            <person name="Nakayama T."/>
            <person name="Kamikawa R."/>
            <person name="Inagaki Y."/>
            <person name="Hashimoto T."/>
        </authorList>
    </citation>
    <scope>NUCLEOTIDE SEQUENCE [LARGE SCALE GENOMIC DNA]</scope>
    <source>
        <strain evidence="2">NY0173</strain>
    </source>
</reference>
<evidence type="ECO:0000313" key="2">
    <source>
        <dbReference type="EMBL" id="GIQ90712.1"/>
    </source>
</evidence>
<gene>
    <name evidence="2" type="ORF">KIPB_013604</name>
</gene>
<dbReference type="EMBL" id="BDIP01006551">
    <property type="protein sequence ID" value="GIQ90712.1"/>
    <property type="molecule type" value="Genomic_DNA"/>
</dbReference>
<feature type="non-terminal residue" evidence="2">
    <location>
        <position position="1"/>
    </location>
</feature>
<dbReference type="Proteomes" id="UP000265618">
    <property type="component" value="Unassembled WGS sequence"/>
</dbReference>